<organism evidence="3 4">
    <name type="scientific">Steinernema hermaphroditum</name>
    <dbReference type="NCBI Taxonomy" id="289476"/>
    <lineage>
        <taxon>Eukaryota</taxon>
        <taxon>Metazoa</taxon>
        <taxon>Ecdysozoa</taxon>
        <taxon>Nematoda</taxon>
        <taxon>Chromadorea</taxon>
        <taxon>Rhabditida</taxon>
        <taxon>Tylenchina</taxon>
        <taxon>Panagrolaimomorpha</taxon>
        <taxon>Strongyloidoidea</taxon>
        <taxon>Steinernematidae</taxon>
        <taxon>Steinernema</taxon>
    </lineage>
</organism>
<dbReference type="Proteomes" id="UP001175271">
    <property type="component" value="Unassembled WGS sequence"/>
</dbReference>
<name>A0AA39HLP6_9BILA</name>
<accession>A0AA39HLP6</accession>
<keyword evidence="1" id="KW-1133">Transmembrane helix</keyword>
<keyword evidence="4" id="KW-1185">Reference proteome</keyword>
<dbReference type="EMBL" id="JAUCMV010000003">
    <property type="protein sequence ID" value="KAK0408202.1"/>
    <property type="molecule type" value="Genomic_DNA"/>
</dbReference>
<evidence type="ECO:0000313" key="3">
    <source>
        <dbReference type="EMBL" id="KAK0408202.1"/>
    </source>
</evidence>
<feature type="transmembrane region" description="Helical" evidence="1">
    <location>
        <begin position="425"/>
        <end position="444"/>
    </location>
</feature>
<evidence type="ECO:0000256" key="2">
    <source>
        <dbReference type="SAM" id="SignalP"/>
    </source>
</evidence>
<dbReference type="AlphaFoldDB" id="A0AA39HLP6"/>
<reference evidence="3" key="1">
    <citation type="submission" date="2023-06" db="EMBL/GenBank/DDBJ databases">
        <title>Genomic analysis of the entomopathogenic nematode Steinernema hermaphroditum.</title>
        <authorList>
            <person name="Schwarz E.M."/>
            <person name="Heppert J.K."/>
            <person name="Baniya A."/>
            <person name="Schwartz H.T."/>
            <person name="Tan C.-H."/>
            <person name="Antoshechkin I."/>
            <person name="Sternberg P.W."/>
            <person name="Goodrich-Blair H."/>
            <person name="Dillman A.R."/>
        </authorList>
    </citation>
    <scope>NUCLEOTIDE SEQUENCE</scope>
    <source>
        <strain evidence="3">PS9179</strain>
        <tissue evidence="3">Whole animal</tissue>
    </source>
</reference>
<feature type="chain" id="PRO_5041221194" evidence="2">
    <location>
        <begin position="17"/>
        <end position="476"/>
    </location>
</feature>
<evidence type="ECO:0000256" key="1">
    <source>
        <dbReference type="SAM" id="Phobius"/>
    </source>
</evidence>
<protein>
    <submittedName>
        <fullName evidence="3">Uncharacterized protein</fullName>
    </submittedName>
</protein>
<feature type="signal peptide" evidence="2">
    <location>
        <begin position="1"/>
        <end position="16"/>
    </location>
</feature>
<sequence length="476" mass="54909">MRWLAALLCLSILAAAEEHPRQVACSTTDYGEAPKVARPFHDVPLHYVTVAYYFDESETWIDQRYLGECNADGMGEKCRRSYHAPAYAVALNKTMELEVHVPYYIRDTNSSMNETEKIEMNLFDCIRIARAPRLEAPKGSWSDTLILKPFVSVPCMPKDEWLKIAREDWRCGKTPTNYTFGGHCAQENTFYEMSFVCDGPQTMPLRLNEKSVSNQEYENSKFKLLQLYAEYAVQRETAMKNNDTWSEAALQKKLNSLYHRIYVNGLEGASFEVHGEVVRYAVEQSYDRNVTSAREEAKTALLHLLHKLPMRSVVLLNIATGLLISNHTEHEMRLLEVFNVERVSEAIESVNGQPIYKEYKDEIVKTYIDYCKNHTLGIAPKYLDFLAEPNAHKKIFSIYTEIFSPGLVDHKYLEKEEEERDLFHFFYGIAFLVPIVVFAISMLLTKSNKIGDAMVSYNRLKKDNSEEEKEEQSIQV</sequence>
<keyword evidence="2" id="KW-0732">Signal</keyword>
<evidence type="ECO:0000313" key="4">
    <source>
        <dbReference type="Proteomes" id="UP001175271"/>
    </source>
</evidence>
<proteinExistence type="predicted"/>
<gene>
    <name evidence="3" type="ORF">QR680_003828</name>
</gene>
<comment type="caution">
    <text evidence="3">The sequence shown here is derived from an EMBL/GenBank/DDBJ whole genome shotgun (WGS) entry which is preliminary data.</text>
</comment>
<keyword evidence="1" id="KW-0472">Membrane</keyword>
<keyword evidence="1" id="KW-0812">Transmembrane</keyword>